<reference evidence="1 2" key="1">
    <citation type="submission" date="2022-03" db="EMBL/GenBank/DDBJ databases">
        <authorList>
            <person name="Jo J.-H."/>
            <person name="Im W.-T."/>
        </authorList>
    </citation>
    <scope>NUCLEOTIDE SEQUENCE [LARGE SCALE GENOMIC DNA]</scope>
    <source>
        <strain evidence="1 2">MA9</strain>
    </source>
</reference>
<sequence length="264" mass="30061">MKKLLVILAVVGLFQFASIVYYESKMLEKPIVIATEVNGDTNQINISFISNLMRPSELQTIEIDGMHFYPGHNDWFMYNPSMQPIQDQSYAKYAYYAIFAPTIGLQTKELANQLANATEGTLYFTDGYSEKVTLTHRKTAHNDFLEFIRSSAGSNGTEARYRLRKSFTLTDVNVVGDRVELTSFQINNKEVSLPLVQPIELDRKDTIFLATTDGMSRFQMDHFTIDLVGLDEYNNEIVLTHSNSLNSLPSAEWVEEVVKERGEK</sequence>
<dbReference type="Proteomes" id="UP001316087">
    <property type="component" value="Unassembled WGS sequence"/>
</dbReference>
<comment type="caution">
    <text evidence="1">The sequence shown here is derived from an EMBL/GenBank/DDBJ whole genome shotgun (WGS) entry which is preliminary data.</text>
</comment>
<gene>
    <name evidence="1" type="ORF">LZ480_16040</name>
</gene>
<keyword evidence="2" id="KW-1185">Reference proteome</keyword>
<evidence type="ECO:0008006" key="3">
    <source>
        <dbReference type="Google" id="ProtNLM"/>
    </source>
</evidence>
<dbReference type="RefSeq" id="WP_241370557.1">
    <property type="nucleotide sequence ID" value="NZ_JAKZFC010000007.1"/>
</dbReference>
<organism evidence="1 2">
    <name type="scientific">Solibacillus palustris</name>
    <dbReference type="NCBI Taxonomy" id="2908203"/>
    <lineage>
        <taxon>Bacteria</taxon>
        <taxon>Bacillati</taxon>
        <taxon>Bacillota</taxon>
        <taxon>Bacilli</taxon>
        <taxon>Bacillales</taxon>
        <taxon>Caryophanaceae</taxon>
        <taxon>Solibacillus</taxon>
    </lineage>
</organism>
<name>A0ABS9UG93_9BACL</name>
<evidence type="ECO:0000313" key="2">
    <source>
        <dbReference type="Proteomes" id="UP001316087"/>
    </source>
</evidence>
<proteinExistence type="predicted"/>
<evidence type="ECO:0000313" key="1">
    <source>
        <dbReference type="EMBL" id="MCH7323386.1"/>
    </source>
</evidence>
<accession>A0ABS9UG93</accession>
<dbReference type="EMBL" id="JAKZFC010000007">
    <property type="protein sequence ID" value="MCH7323386.1"/>
    <property type="molecule type" value="Genomic_DNA"/>
</dbReference>
<protein>
    <recommendedName>
        <fullName evidence="3">Regulatory protein YycH-like domain-containing protein</fullName>
    </recommendedName>
</protein>